<evidence type="ECO:0000256" key="1">
    <source>
        <dbReference type="SAM" id="MobiDB-lite"/>
    </source>
</evidence>
<gene>
    <name evidence="2" type="ORF">FPAR1323_LOCUS304</name>
</gene>
<reference evidence="2" key="1">
    <citation type="submission" date="2021-01" db="EMBL/GenBank/DDBJ databases">
        <authorList>
            <person name="Corre E."/>
            <person name="Pelletier E."/>
            <person name="Niang G."/>
            <person name="Scheremetjew M."/>
            <person name="Finn R."/>
            <person name="Kale V."/>
            <person name="Holt S."/>
            <person name="Cochrane G."/>
            <person name="Meng A."/>
            <person name="Brown T."/>
            <person name="Cohen L."/>
        </authorList>
    </citation>
    <scope>NUCLEOTIDE SEQUENCE</scope>
    <source>
        <strain evidence="2">RCC1693</strain>
    </source>
</reference>
<protein>
    <submittedName>
        <fullName evidence="2">Uncharacterized protein</fullName>
    </submittedName>
</protein>
<name>A0A7S2AWY7_9STRA</name>
<feature type="compositionally biased region" description="Acidic residues" evidence="1">
    <location>
        <begin position="57"/>
        <end position="80"/>
    </location>
</feature>
<feature type="compositionally biased region" description="Acidic residues" evidence="1">
    <location>
        <begin position="110"/>
        <end position="126"/>
    </location>
</feature>
<dbReference type="AlphaFoldDB" id="A0A7S2AWY7"/>
<sequence length="137" mass="14557">MPRSGAKRKIAEISASLDEVQEDAIRLYFALKEEAPERARAARELLRSDALHGVLSEDTDEPSSSESEADEESEGSDDDPFDGCGGCASDCLCNGVGCDEDCWCANAAAADEEDANDDEETEESDCDACAGSSGEEY</sequence>
<dbReference type="EMBL" id="HBGT01000544">
    <property type="protein sequence ID" value="CAD9380111.1"/>
    <property type="molecule type" value="Transcribed_RNA"/>
</dbReference>
<organism evidence="2">
    <name type="scientific">Florenciella parvula</name>
    <dbReference type="NCBI Taxonomy" id="236787"/>
    <lineage>
        <taxon>Eukaryota</taxon>
        <taxon>Sar</taxon>
        <taxon>Stramenopiles</taxon>
        <taxon>Ochrophyta</taxon>
        <taxon>Dictyochophyceae</taxon>
        <taxon>Florenciellales</taxon>
        <taxon>Florenciella</taxon>
    </lineage>
</organism>
<proteinExistence type="predicted"/>
<feature type="region of interest" description="Disordered" evidence="1">
    <location>
        <begin position="51"/>
        <end position="80"/>
    </location>
</feature>
<feature type="region of interest" description="Disordered" evidence="1">
    <location>
        <begin position="110"/>
        <end position="137"/>
    </location>
</feature>
<evidence type="ECO:0000313" key="2">
    <source>
        <dbReference type="EMBL" id="CAD9380111.1"/>
    </source>
</evidence>
<accession>A0A7S2AWY7</accession>